<feature type="region of interest" description="Disordered" evidence="6">
    <location>
        <begin position="1"/>
        <end position="54"/>
    </location>
</feature>
<sequence>MQAMNQPYDGSQAMLDERNKIQAAAAAAAARGRQPFPPSAPPQPQPAPPSATASMPRIEPIVADNPLHKMNLERYQHRDQAYQDSFNAQHKRHLLLAQEKKREIEMMHKDRQVRAHQGPMSVFGPGYQLGNAPTGLQSRVLYPRHRKRPRRSHEFRFRLDQLEEQGEKDDMLVPIRLEIELDGYKLRDTFTWNLNETLITPEQFAEVMCEDLRLPPSTFAPLITRAIQDQLQDYYLHAGSTDMGGDGADVEEEDDDKDSQSAKKRKNTELRMLMRLDITVGNRSLLDQFEWDIACERNDAEAFADKMTRELGLGGEFRTAIAHSIREQAHNYIKSLILVGYEFNGSAILDDDLRHSFLPSLKTITRDLEAVDRFTPAIMELTDAEIDKIERDRMREARRKRRQARGRRGIVLPDREPQKTCRTGVAFSIDHDMDNDTNARGSTPDSSMHSQRKSALRARMNIAAEAASNHHSPPVMAMAPQQGTISLSAGHRFPIMPGQQEYR</sequence>
<keyword evidence="3" id="KW-0805">Transcription regulation</keyword>
<feature type="compositionally biased region" description="Polar residues" evidence="6">
    <location>
        <begin position="436"/>
        <end position="449"/>
    </location>
</feature>
<dbReference type="Pfam" id="PF04855">
    <property type="entry name" value="SNF5"/>
    <property type="match status" value="1"/>
</dbReference>
<evidence type="ECO:0000313" key="8">
    <source>
        <dbReference type="Proteomes" id="UP001234581"/>
    </source>
</evidence>
<keyword evidence="4" id="KW-0804">Transcription</keyword>
<comment type="subcellular location">
    <subcellularLocation>
        <location evidence="1">Nucleus</location>
    </subcellularLocation>
</comment>
<reference evidence="7 8" key="1">
    <citation type="submission" date="2023-03" db="EMBL/GenBank/DDBJ databases">
        <title>Genome sequence of Lichtheimia ornata CBS 291.66.</title>
        <authorList>
            <person name="Mohabir J.T."/>
            <person name="Shea T.P."/>
            <person name="Kurbessoian T."/>
            <person name="Berby B."/>
            <person name="Fontaine J."/>
            <person name="Livny J."/>
            <person name="Gnirke A."/>
            <person name="Stajich J.E."/>
            <person name="Cuomo C.A."/>
        </authorList>
    </citation>
    <scope>NUCLEOTIDE SEQUENCE [LARGE SCALE GENOMIC DNA]</scope>
    <source>
        <strain evidence="7">CBS 291.66</strain>
    </source>
</reference>
<dbReference type="GO" id="GO:0006338">
    <property type="term" value="P:chromatin remodeling"/>
    <property type="evidence" value="ECO:0007669"/>
    <property type="project" value="InterPro"/>
</dbReference>
<dbReference type="GeneID" id="83216399"/>
<dbReference type="AlphaFoldDB" id="A0AAD7UY78"/>
<comment type="caution">
    <text evidence="7">The sequence shown here is derived from an EMBL/GenBank/DDBJ whole genome shotgun (WGS) entry which is preliminary data.</text>
</comment>
<evidence type="ECO:0000256" key="2">
    <source>
        <dbReference type="ARBA" id="ARBA00010239"/>
    </source>
</evidence>
<keyword evidence="5" id="KW-0539">Nucleus</keyword>
<organism evidence="7 8">
    <name type="scientific">Lichtheimia ornata</name>
    <dbReference type="NCBI Taxonomy" id="688661"/>
    <lineage>
        <taxon>Eukaryota</taxon>
        <taxon>Fungi</taxon>
        <taxon>Fungi incertae sedis</taxon>
        <taxon>Mucoromycota</taxon>
        <taxon>Mucoromycotina</taxon>
        <taxon>Mucoromycetes</taxon>
        <taxon>Mucorales</taxon>
        <taxon>Lichtheimiaceae</taxon>
        <taxon>Lichtheimia</taxon>
    </lineage>
</organism>
<keyword evidence="8" id="KW-1185">Reference proteome</keyword>
<feature type="compositionally biased region" description="Acidic residues" evidence="6">
    <location>
        <begin position="248"/>
        <end position="257"/>
    </location>
</feature>
<comment type="similarity">
    <text evidence="2">Belongs to the SNF5 family.</text>
</comment>
<name>A0AAD7UY78_9FUNG</name>
<feature type="region of interest" description="Disordered" evidence="6">
    <location>
        <begin position="242"/>
        <end position="264"/>
    </location>
</feature>
<evidence type="ECO:0000256" key="5">
    <source>
        <dbReference type="ARBA" id="ARBA00023242"/>
    </source>
</evidence>
<evidence type="ECO:0000256" key="1">
    <source>
        <dbReference type="ARBA" id="ARBA00004123"/>
    </source>
</evidence>
<accession>A0AAD7UY78</accession>
<proteinExistence type="inferred from homology"/>
<dbReference type="EMBL" id="JARTCD010000050">
    <property type="protein sequence ID" value="KAJ8655303.1"/>
    <property type="molecule type" value="Genomic_DNA"/>
</dbReference>
<dbReference type="PANTHER" id="PTHR10019">
    <property type="entry name" value="SNF5"/>
    <property type="match status" value="1"/>
</dbReference>
<protein>
    <recommendedName>
        <fullName evidence="9">Swi-snf complex subunit</fullName>
    </recommendedName>
</protein>
<gene>
    <name evidence="7" type="ORF">O0I10_008992</name>
</gene>
<dbReference type="RefSeq" id="XP_058340216.1">
    <property type="nucleotide sequence ID" value="XM_058488990.1"/>
</dbReference>
<evidence type="ECO:0000256" key="3">
    <source>
        <dbReference type="ARBA" id="ARBA00023015"/>
    </source>
</evidence>
<feature type="region of interest" description="Disordered" evidence="6">
    <location>
        <begin position="430"/>
        <end position="456"/>
    </location>
</feature>
<evidence type="ECO:0000256" key="6">
    <source>
        <dbReference type="SAM" id="MobiDB-lite"/>
    </source>
</evidence>
<dbReference type="Proteomes" id="UP001234581">
    <property type="component" value="Unassembled WGS sequence"/>
</dbReference>
<feature type="compositionally biased region" description="Pro residues" evidence="6">
    <location>
        <begin position="35"/>
        <end position="49"/>
    </location>
</feature>
<evidence type="ECO:0008006" key="9">
    <source>
        <dbReference type="Google" id="ProtNLM"/>
    </source>
</evidence>
<evidence type="ECO:0000256" key="4">
    <source>
        <dbReference type="ARBA" id="ARBA00023163"/>
    </source>
</evidence>
<dbReference type="InterPro" id="IPR006939">
    <property type="entry name" value="SNF5"/>
</dbReference>
<evidence type="ECO:0000313" key="7">
    <source>
        <dbReference type="EMBL" id="KAJ8655303.1"/>
    </source>
</evidence>
<dbReference type="GO" id="GO:0000228">
    <property type="term" value="C:nuclear chromosome"/>
    <property type="evidence" value="ECO:0007669"/>
    <property type="project" value="InterPro"/>
</dbReference>